<feature type="transmembrane region" description="Helical" evidence="6">
    <location>
        <begin position="249"/>
        <end position="270"/>
    </location>
</feature>
<evidence type="ECO:0000256" key="6">
    <source>
        <dbReference type="SAM" id="Phobius"/>
    </source>
</evidence>
<evidence type="ECO:0000256" key="3">
    <source>
        <dbReference type="ARBA" id="ARBA00022692"/>
    </source>
</evidence>
<feature type="domain" description="Major facilitator superfamily (MFS) profile" evidence="7">
    <location>
        <begin position="43"/>
        <end position="427"/>
    </location>
</feature>
<evidence type="ECO:0000256" key="4">
    <source>
        <dbReference type="ARBA" id="ARBA00022989"/>
    </source>
</evidence>
<name>A0A545U9C9_9GAMM</name>
<dbReference type="PANTHER" id="PTHR43124:SF3">
    <property type="entry name" value="CHLORAMPHENICOL EFFLUX PUMP RV0191"/>
    <property type="match status" value="1"/>
</dbReference>
<gene>
    <name evidence="8" type="ORF">FKG94_00480</name>
</gene>
<keyword evidence="3 6" id="KW-0812">Transmembrane</keyword>
<sequence length="428" mass="44394">MKTRPDHSEARCLTETSDGLEAAGSSHSNTVAACSKVRDSWSFLLVLVLVTALGPLAMTSFIPAIPAIQRGFDVPPAVAQLTLSVSIWAMAVCSLFYGTLADSIGRRFVLLWGVAIAVIGSGLCALAPSIEWVIAGRALQAAGATSGFVLARVIVRDVYGDGRAASVLGYITAAMTLAPMFGPLLGGFLIETTGWRSVFASVGGIAALLWLLLAVQLPETRPASLPPTSAALDFPVFRQLLALNRYRRYLLFGTMSQCTFMAFLAGAPYIITHHFGLPATAYGFYFIGIPIGFALGSFMAGRYGDRIGRERLLTLGAAVSLLACSVAAAISHSTLFTPWGLFLPAAAVAVAQGAALPGAQIGVLAAAGQRSGAASGLFSFSQLAVSGLVAQLVGLLIGFGPITVTAVMTATSALAWASLFIRTGATRT</sequence>
<feature type="transmembrane region" description="Helical" evidence="6">
    <location>
        <begin position="377"/>
        <end position="397"/>
    </location>
</feature>
<feature type="transmembrane region" description="Helical" evidence="6">
    <location>
        <begin position="109"/>
        <end position="128"/>
    </location>
</feature>
<dbReference type="Pfam" id="PF07690">
    <property type="entry name" value="MFS_1"/>
    <property type="match status" value="1"/>
</dbReference>
<feature type="transmembrane region" description="Helical" evidence="6">
    <location>
        <begin position="43"/>
        <end position="65"/>
    </location>
</feature>
<evidence type="ECO:0000313" key="8">
    <source>
        <dbReference type="EMBL" id="TQV86071.1"/>
    </source>
</evidence>
<evidence type="ECO:0000259" key="7">
    <source>
        <dbReference type="PROSITE" id="PS50850"/>
    </source>
</evidence>
<feature type="transmembrane region" description="Helical" evidence="6">
    <location>
        <begin position="403"/>
        <end position="421"/>
    </location>
</feature>
<evidence type="ECO:0000256" key="2">
    <source>
        <dbReference type="ARBA" id="ARBA00022475"/>
    </source>
</evidence>
<keyword evidence="4 6" id="KW-1133">Transmembrane helix</keyword>
<feature type="transmembrane region" description="Helical" evidence="6">
    <location>
        <begin position="167"/>
        <end position="190"/>
    </location>
</feature>
<dbReference type="GO" id="GO:0022857">
    <property type="term" value="F:transmembrane transporter activity"/>
    <property type="evidence" value="ECO:0007669"/>
    <property type="project" value="InterPro"/>
</dbReference>
<dbReference type="EMBL" id="VHSG01000002">
    <property type="protein sequence ID" value="TQV86071.1"/>
    <property type="molecule type" value="Genomic_DNA"/>
</dbReference>
<reference evidence="8 9" key="1">
    <citation type="submission" date="2019-06" db="EMBL/GenBank/DDBJ databases">
        <title>Whole genome sequence for Cellvibrionaceae sp. R142.</title>
        <authorList>
            <person name="Wang G."/>
        </authorList>
    </citation>
    <scope>NUCLEOTIDE SEQUENCE [LARGE SCALE GENOMIC DNA]</scope>
    <source>
        <strain evidence="8 9">R142</strain>
    </source>
</reference>
<dbReference type="PANTHER" id="PTHR43124">
    <property type="entry name" value="PURINE EFFLUX PUMP PBUE"/>
    <property type="match status" value="1"/>
</dbReference>
<keyword evidence="2" id="KW-1003">Cell membrane</keyword>
<comment type="caution">
    <text evidence="8">The sequence shown here is derived from an EMBL/GenBank/DDBJ whole genome shotgun (WGS) entry which is preliminary data.</text>
</comment>
<dbReference type="InterPro" id="IPR036259">
    <property type="entry name" value="MFS_trans_sf"/>
</dbReference>
<dbReference type="PROSITE" id="PS51257">
    <property type="entry name" value="PROKAR_LIPOPROTEIN"/>
    <property type="match status" value="1"/>
</dbReference>
<feature type="transmembrane region" description="Helical" evidence="6">
    <location>
        <begin position="134"/>
        <end position="155"/>
    </location>
</feature>
<dbReference type="Gene3D" id="1.20.1720.10">
    <property type="entry name" value="Multidrug resistance protein D"/>
    <property type="match status" value="1"/>
</dbReference>
<protein>
    <submittedName>
        <fullName evidence="8">Multidrug effflux MFS transporter</fullName>
    </submittedName>
</protein>
<dbReference type="Proteomes" id="UP000319732">
    <property type="component" value="Unassembled WGS sequence"/>
</dbReference>
<dbReference type="RefSeq" id="WP_142902223.1">
    <property type="nucleotide sequence ID" value="NZ_ML660087.1"/>
</dbReference>
<feature type="transmembrane region" description="Helical" evidence="6">
    <location>
        <begin position="312"/>
        <end position="330"/>
    </location>
</feature>
<proteinExistence type="predicted"/>
<keyword evidence="5 6" id="KW-0472">Membrane</keyword>
<dbReference type="CDD" id="cd17320">
    <property type="entry name" value="MFS_MdfA_MDR_like"/>
    <property type="match status" value="1"/>
</dbReference>
<comment type="subcellular location">
    <subcellularLocation>
        <location evidence="1">Cell membrane</location>
        <topology evidence="1">Multi-pass membrane protein</topology>
    </subcellularLocation>
</comment>
<evidence type="ECO:0000256" key="5">
    <source>
        <dbReference type="ARBA" id="ARBA00023136"/>
    </source>
</evidence>
<accession>A0A545U9C9</accession>
<dbReference type="GO" id="GO:0005886">
    <property type="term" value="C:plasma membrane"/>
    <property type="evidence" value="ECO:0007669"/>
    <property type="project" value="UniProtKB-SubCell"/>
</dbReference>
<dbReference type="InterPro" id="IPR020846">
    <property type="entry name" value="MFS_dom"/>
</dbReference>
<feature type="transmembrane region" description="Helical" evidence="6">
    <location>
        <begin position="282"/>
        <end position="300"/>
    </location>
</feature>
<dbReference type="InterPro" id="IPR011701">
    <property type="entry name" value="MFS"/>
</dbReference>
<feature type="transmembrane region" description="Helical" evidence="6">
    <location>
        <begin position="196"/>
        <end position="215"/>
    </location>
</feature>
<evidence type="ECO:0000256" key="1">
    <source>
        <dbReference type="ARBA" id="ARBA00004651"/>
    </source>
</evidence>
<dbReference type="InterPro" id="IPR050189">
    <property type="entry name" value="MFS_Efflux_Transporters"/>
</dbReference>
<dbReference type="OrthoDB" id="9812221at2"/>
<dbReference type="PROSITE" id="PS50850">
    <property type="entry name" value="MFS"/>
    <property type="match status" value="1"/>
</dbReference>
<dbReference type="SUPFAM" id="SSF103473">
    <property type="entry name" value="MFS general substrate transporter"/>
    <property type="match status" value="1"/>
</dbReference>
<organism evidence="8 9">
    <name type="scientific">Exilibacterium tricleocarpae</name>
    <dbReference type="NCBI Taxonomy" id="2591008"/>
    <lineage>
        <taxon>Bacteria</taxon>
        <taxon>Pseudomonadati</taxon>
        <taxon>Pseudomonadota</taxon>
        <taxon>Gammaproteobacteria</taxon>
        <taxon>Cellvibrionales</taxon>
        <taxon>Cellvibrionaceae</taxon>
        <taxon>Exilibacterium</taxon>
    </lineage>
</organism>
<keyword evidence="9" id="KW-1185">Reference proteome</keyword>
<dbReference type="AlphaFoldDB" id="A0A545U9C9"/>
<feature type="transmembrane region" description="Helical" evidence="6">
    <location>
        <begin position="342"/>
        <end position="365"/>
    </location>
</feature>
<feature type="transmembrane region" description="Helical" evidence="6">
    <location>
        <begin position="77"/>
        <end position="97"/>
    </location>
</feature>
<evidence type="ECO:0000313" key="9">
    <source>
        <dbReference type="Proteomes" id="UP000319732"/>
    </source>
</evidence>